<feature type="coiled-coil region" evidence="1">
    <location>
        <begin position="189"/>
        <end position="244"/>
    </location>
</feature>
<evidence type="ECO:0000313" key="2">
    <source>
        <dbReference type="EMBL" id="ORC90255.1"/>
    </source>
</evidence>
<dbReference type="GeneID" id="39984324"/>
<dbReference type="EMBL" id="NBCO01000009">
    <property type="protein sequence ID" value="ORC90255.1"/>
    <property type="molecule type" value="Genomic_DNA"/>
</dbReference>
<dbReference type="AlphaFoldDB" id="A0A1X0P000"/>
<keyword evidence="3" id="KW-1185">Reference proteome</keyword>
<dbReference type="OrthoDB" id="271035at2759"/>
<evidence type="ECO:0000313" key="3">
    <source>
        <dbReference type="Proteomes" id="UP000192257"/>
    </source>
</evidence>
<name>A0A1X0P000_9TRYP</name>
<gene>
    <name evidence="2" type="ORF">TM35_000093050</name>
</gene>
<proteinExistence type="predicted"/>
<protein>
    <submittedName>
        <fullName evidence="2">Uncharacterized protein</fullName>
    </submittedName>
</protein>
<accession>A0A1X0P000</accession>
<dbReference type="VEuPathDB" id="TriTrypDB:TM35_000093050"/>
<comment type="caution">
    <text evidence="2">The sequence shown here is derived from an EMBL/GenBank/DDBJ whole genome shotgun (WGS) entry which is preliminary data.</text>
</comment>
<dbReference type="RefSeq" id="XP_028884321.1">
    <property type="nucleotide sequence ID" value="XM_029024544.1"/>
</dbReference>
<feature type="coiled-coil region" evidence="1">
    <location>
        <begin position="84"/>
        <end position="118"/>
    </location>
</feature>
<organism evidence="2 3">
    <name type="scientific">Trypanosoma theileri</name>
    <dbReference type="NCBI Taxonomy" id="67003"/>
    <lineage>
        <taxon>Eukaryota</taxon>
        <taxon>Discoba</taxon>
        <taxon>Euglenozoa</taxon>
        <taxon>Kinetoplastea</taxon>
        <taxon>Metakinetoplastina</taxon>
        <taxon>Trypanosomatida</taxon>
        <taxon>Trypanosomatidae</taxon>
        <taxon>Trypanosoma</taxon>
    </lineage>
</organism>
<sequence>MDYTDIYLRQRRKDASSVQTPSRPVEVENATDQRVECMLRGAFSVQQLVDRIEGLSVRVDAFDEKMVNLTKLVKLAQGLQEEKEGDLRRQQQELRARLKRQEQITTRLQEELDSLREKFSSGMRDTVNEIRQESVNDLTNFRKQNGEQLNQIKLDLEVALNSFRKNFEQQTLTLQKEVSTKTTSQQEAYNNLREQLYHVEKTIQTLEASVSNESSRLKPLEENMEKLSETNNTLQQKIDVATNAIISFGEDQTRSHDAVIEEIESTRQWATRNLQRVKQHVETISTDVAQLQNGQVELTTRLNRVSCQAEVEYKKLRALLAQKAREAEALGTIVGKELGKVEDMAERHQALRTEASVLRGVAF</sequence>
<reference evidence="2 3" key="1">
    <citation type="submission" date="2017-03" db="EMBL/GenBank/DDBJ databases">
        <title>An alternative strategy for trypanosome survival in the mammalian bloodstream revealed through genome and transcriptome analysis of the ubiquitous bovine parasite Trypanosoma (Megatrypanum) theileri.</title>
        <authorList>
            <person name="Kelly S."/>
            <person name="Ivens A."/>
            <person name="Mott A."/>
            <person name="O'Neill E."/>
            <person name="Emms D."/>
            <person name="Macleod O."/>
            <person name="Voorheis P."/>
            <person name="Matthews J."/>
            <person name="Matthews K."/>
            <person name="Carrington M."/>
        </authorList>
    </citation>
    <scope>NUCLEOTIDE SEQUENCE [LARGE SCALE GENOMIC DNA]</scope>
    <source>
        <strain evidence="2">Edinburgh</strain>
    </source>
</reference>
<evidence type="ECO:0000256" key="1">
    <source>
        <dbReference type="SAM" id="Coils"/>
    </source>
</evidence>
<keyword evidence="1" id="KW-0175">Coiled coil</keyword>
<dbReference type="Proteomes" id="UP000192257">
    <property type="component" value="Unassembled WGS sequence"/>
</dbReference>